<evidence type="ECO:0000256" key="1">
    <source>
        <dbReference type="SAM" id="Coils"/>
    </source>
</evidence>
<proteinExistence type="predicted"/>
<dbReference type="Proteomes" id="UP000030758">
    <property type="component" value="Unassembled WGS sequence"/>
</dbReference>
<accession>A0A085NL61</accession>
<feature type="non-terminal residue" evidence="2">
    <location>
        <position position="203"/>
    </location>
</feature>
<name>A0A085NL61_9BILA</name>
<evidence type="ECO:0000313" key="2">
    <source>
        <dbReference type="EMBL" id="KFD70207.1"/>
    </source>
</evidence>
<gene>
    <name evidence="2" type="ORF">M514_17557</name>
</gene>
<keyword evidence="1" id="KW-0175">Coiled coil</keyword>
<dbReference type="EMBL" id="KL367489">
    <property type="protein sequence ID" value="KFD70207.1"/>
    <property type="molecule type" value="Genomic_DNA"/>
</dbReference>
<sequence>MTNYASLGSFLLRTEKTARRNCLSKMLLTRTFSLLLLLDTYVLGNHDEMIPTLETLSMLKREQVRCYEDIISLEELISNRSEEIHDSVHWNRKVRLKSSKEINACMQRNVDQQDGLEAELRNVERRMKDELAEKFNDLKERLDQVESELTNLIVSSEKLYANYMQMMGPEIAFKRQVSELWDNLCDFAQSALLLVILNICIFA</sequence>
<organism evidence="2">
    <name type="scientific">Trichuris suis</name>
    <name type="common">pig whipworm</name>
    <dbReference type="NCBI Taxonomy" id="68888"/>
    <lineage>
        <taxon>Eukaryota</taxon>
        <taxon>Metazoa</taxon>
        <taxon>Ecdysozoa</taxon>
        <taxon>Nematoda</taxon>
        <taxon>Enoplea</taxon>
        <taxon>Dorylaimia</taxon>
        <taxon>Trichinellida</taxon>
        <taxon>Trichuridae</taxon>
        <taxon>Trichuris</taxon>
    </lineage>
</organism>
<reference evidence="2" key="1">
    <citation type="journal article" date="2014" name="Nat. Genet.">
        <title>Genome and transcriptome of the porcine whipworm Trichuris suis.</title>
        <authorList>
            <person name="Jex A.R."/>
            <person name="Nejsum P."/>
            <person name="Schwarz E.M."/>
            <person name="Hu L."/>
            <person name="Young N.D."/>
            <person name="Hall R.S."/>
            <person name="Korhonen P.K."/>
            <person name="Liao S."/>
            <person name="Thamsborg S."/>
            <person name="Xia J."/>
            <person name="Xu P."/>
            <person name="Wang S."/>
            <person name="Scheerlinck J.P."/>
            <person name="Hofmann A."/>
            <person name="Sternberg P.W."/>
            <person name="Wang J."/>
            <person name="Gasser R.B."/>
        </authorList>
    </citation>
    <scope>NUCLEOTIDE SEQUENCE [LARGE SCALE GENOMIC DNA]</scope>
    <source>
        <strain evidence="2">DCEP-RM93F</strain>
    </source>
</reference>
<protein>
    <submittedName>
        <fullName evidence="2">Uncharacterized protein</fullName>
    </submittedName>
</protein>
<feature type="coiled-coil region" evidence="1">
    <location>
        <begin position="106"/>
        <end position="155"/>
    </location>
</feature>
<dbReference type="AlphaFoldDB" id="A0A085NL61"/>